<protein>
    <recommendedName>
        <fullName evidence="3">SnoaL-like domain-containing protein</fullName>
    </recommendedName>
</protein>
<evidence type="ECO:0000313" key="1">
    <source>
        <dbReference type="EMBL" id="ADY56618.1"/>
    </source>
</evidence>
<dbReference type="SUPFAM" id="SSF54427">
    <property type="entry name" value="NTF2-like"/>
    <property type="match status" value="1"/>
</dbReference>
<organism evidence="1 2">
    <name type="scientific">Syntrophobotulus glycolicus (strain DSM 8271 / FlGlyR)</name>
    <dbReference type="NCBI Taxonomy" id="645991"/>
    <lineage>
        <taxon>Bacteria</taxon>
        <taxon>Bacillati</taxon>
        <taxon>Bacillota</taxon>
        <taxon>Clostridia</taxon>
        <taxon>Eubacteriales</taxon>
        <taxon>Desulfitobacteriaceae</taxon>
        <taxon>Syntrophobotulus</taxon>
    </lineage>
</organism>
<evidence type="ECO:0008006" key="3">
    <source>
        <dbReference type="Google" id="ProtNLM"/>
    </source>
</evidence>
<keyword evidence="2" id="KW-1185">Reference proteome</keyword>
<dbReference type="STRING" id="645991.Sgly_2330"/>
<reference evidence="2" key="2">
    <citation type="submission" date="2011-02" db="EMBL/GenBank/DDBJ databases">
        <title>The complete genome of Syntrophobotulus glycolicus DSM 8271.</title>
        <authorList>
            <person name="Lucas S."/>
            <person name="Copeland A."/>
            <person name="Lapidus A."/>
            <person name="Bruce D."/>
            <person name="Goodwin L."/>
            <person name="Pitluck S."/>
            <person name="Kyrpides N."/>
            <person name="Mavromatis K."/>
            <person name="Pagani I."/>
            <person name="Ivanova N."/>
            <person name="Mikhailova N."/>
            <person name="Chertkov O."/>
            <person name="Held B."/>
            <person name="Detter J.C."/>
            <person name="Tapia R."/>
            <person name="Han C."/>
            <person name="Land M."/>
            <person name="Hauser L."/>
            <person name="Markowitz V."/>
            <person name="Cheng J.-F."/>
            <person name="Hugenholtz P."/>
            <person name="Woyke T."/>
            <person name="Wu D."/>
            <person name="Spring S."/>
            <person name="Schroeder M."/>
            <person name="Brambilla E."/>
            <person name="Klenk H.-P."/>
            <person name="Eisen J.A."/>
        </authorList>
    </citation>
    <scope>NUCLEOTIDE SEQUENCE [LARGE SCALE GENOMIC DNA]</scope>
    <source>
        <strain evidence="2">DSM 8271 / FlGlyR</strain>
    </source>
</reference>
<dbReference type="Proteomes" id="UP000007488">
    <property type="component" value="Chromosome"/>
</dbReference>
<reference evidence="1 2" key="1">
    <citation type="journal article" date="2011" name="Stand. Genomic Sci.">
        <title>Complete genome sequence of Syntrophobotulus glycolicus type strain (FlGlyR).</title>
        <authorList>
            <person name="Han C."/>
            <person name="Mwirichia R."/>
            <person name="Chertkov O."/>
            <person name="Held B."/>
            <person name="Lapidus A."/>
            <person name="Nolan M."/>
            <person name="Lucas S."/>
            <person name="Hammon N."/>
            <person name="Deshpande S."/>
            <person name="Cheng J.F."/>
            <person name="Tapia R."/>
            <person name="Goodwin L."/>
            <person name="Pitluck S."/>
            <person name="Huntemann M."/>
            <person name="Liolios K."/>
            <person name="Ivanova N."/>
            <person name="Pagani I."/>
            <person name="Mavromatis K."/>
            <person name="Ovchinikova G."/>
            <person name="Pati A."/>
            <person name="Chen A."/>
            <person name="Palaniappan K."/>
            <person name="Land M."/>
            <person name="Hauser L."/>
            <person name="Brambilla E.M."/>
            <person name="Rohde M."/>
            <person name="Spring S."/>
            <person name="Sikorski J."/>
            <person name="Goker M."/>
            <person name="Woyke T."/>
            <person name="Bristow J."/>
            <person name="Eisen J.A."/>
            <person name="Markowitz V."/>
            <person name="Hugenholtz P."/>
            <person name="Kyrpides N.C."/>
            <person name="Klenk H.P."/>
            <person name="Detter J.C."/>
        </authorList>
    </citation>
    <scope>NUCLEOTIDE SEQUENCE [LARGE SCALE GENOMIC DNA]</scope>
    <source>
        <strain evidence="2">DSM 8271 / FlGlyR</strain>
    </source>
</reference>
<dbReference type="eggNOG" id="COG3631">
    <property type="taxonomic scope" value="Bacteria"/>
</dbReference>
<dbReference type="InterPro" id="IPR032710">
    <property type="entry name" value="NTF2-like_dom_sf"/>
</dbReference>
<proteinExistence type="predicted"/>
<dbReference type="OrthoDB" id="3475938at2"/>
<dbReference type="Gene3D" id="3.10.450.50">
    <property type="match status" value="1"/>
</dbReference>
<gene>
    <name evidence="1" type="ordered locus">Sgly_2330</name>
</gene>
<accession>F0SUG8</accession>
<dbReference type="EMBL" id="CP002547">
    <property type="protein sequence ID" value="ADY56618.1"/>
    <property type="molecule type" value="Genomic_DNA"/>
</dbReference>
<sequence length="133" mass="15302">MSKDNLELAVRFMKAVGDGKSGEELNEFYDESAVQIEYPNLLTKRLIERNLHEIKDASISGKKVIANQRYEIVKSFSIGDTVIIEAIWSGELSIPLGKLKAGDEMKAYFAQFFQFKNHKIVKQRNYDCFENFL</sequence>
<dbReference type="AlphaFoldDB" id="F0SUG8"/>
<dbReference type="HOGENOM" id="CLU_155698_0_0_9"/>
<dbReference type="RefSeq" id="WP_013625483.1">
    <property type="nucleotide sequence ID" value="NC_015172.1"/>
</dbReference>
<name>F0SUG8_SYNGF</name>
<evidence type="ECO:0000313" key="2">
    <source>
        <dbReference type="Proteomes" id="UP000007488"/>
    </source>
</evidence>
<dbReference type="KEGG" id="sgy:Sgly_2330"/>